<keyword evidence="4" id="KW-0732">Signal</keyword>
<comment type="similarity">
    <text evidence="2">Belongs to the cerato-platanin family.</text>
</comment>
<evidence type="ECO:0000256" key="3">
    <source>
        <dbReference type="ARBA" id="ARBA00022525"/>
    </source>
</evidence>
<keyword evidence="6" id="KW-1185">Reference proteome</keyword>
<evidence type="ECO:0000256" key="4">
    <source>
        <dbReference type="SAM" id="SignalP"/>
    </source>
</evidence>
<dbReference type="Proteomes" id="UP001383192">
    <property type="component" value="Unassembled WGS sequence"/>
</dbReference>
<comment type="caution">
    <text evidence="5">The sequence shown here is derived from an EMBL/GenBank/DDBJ whole genome shotgun (WGS) entry which is preliminary data.</text>
</comment>
<reference evidence="5 6" key="1">
    <citation type="submission" date="2024-01" db="EMBL/GenBank/DDBJ databases">
        <title>A draft genome for a cacao thread blight-causing isolate of Paramarasmius palmivorus.</title>
        <authorList>
            <person name="Baruah I.K."/>
            <person name="Bukari Y."/>
            <person name="Amoako-Attah I."/>
            <person name="Meinhardt L.W."/>
            <person name="Bailey B.A."/>
            <person name="Cohen S.P."/>
        </authorList>
    </citation>
    <scope>NUCLEOTIDE SEQUENCE [LARGE SCALE GENOMIC DNA]</scope>
    <source>
        <strain evidence="5 6">GH-12</strain>
    </source>
</reference>
<dbReference type="InterPro" id="IPR036908">
    <property type="entry name" value="RlpA-like_sf"/>
</dbReference>
<feature type="chain" id="PRO_5043877894" evidence="4">
    <location>
        <begin position="19"/>
        <end position="142"/>
    </location>
</feature>
<evidence type="ECO:0000256" key="1">
    <source>
        <dbReference type="ARBA" id="ARBA00004613"/>
    </source>
</evidence>
<sequence>MKLFVLCSALALASSAFADLLGWDNAYDNASGSLNVVACSDGENGLITRFGFQTFGDIPTFPFVGGAPTIPGWNSPNCGTCFALTFANSTGTHTIHFTAIDAGGADFVTGQNALNLLTNGQAAQVGVINVNATVVNATECGL</sequence>
<name>A0AAW0CHD1_9AGAR</name>
<dbReference type="SUPFAM" id="SSF50685">
    <property type="entry name" value="Barwin-like endoglucanases"/>
    <property type="match status" value="1"/>
</dbReference>
<evidence type="ECO:0000313" key="6">
    <source>
        <dbReference type="Proteomes" id="UP001383192"/>
    </source>
</evidence>
<dbReference type="Pfam" id="PF07249">
    <property type="entry name" value="Cerato-platanin"/>
    <property type="match status" value="1"/>
</dbReference>
<feature type="signal peptide" evidence="4">
    <location>
        <begin position="1"/>
        <end position="18"/>
    </location>
</feature>
<keyword evidence="3" id="KW-0964">Secreted</keyword>
<accession>A0AAW0CHD1</accession>
<dbReference type="AlphaFoldDB" id="A0AAW0CHD1"/>
<dbReference type="InterPro" id="IPR010829">
    <property type="entry name" value="Cerato-platanin"/>
</dbReference>
<dbReference type="EMBL" id="JAYKXP010000046">
    <property type="protein sequence ID" value="KAK7037547.1"/>
    <property type="molecule type" value="Genomic_DNA"/>
</dbReference>
<comment type="subcellular location">
    <subcellularLocation>
        <location evidence="1">Secreted</location>
    </subcellularLocation>
</comment>
<proteinExistence type="inferred from homology"/>
<organism evidence="5 6">
    <name type="scientific">Paramarasmius palmivorus</name>
    <dbReference type="NCBI Taxonomy" id="297713"/>
    <lineage>
        <taxon>Eukaryota</taxon>
        <taxon>Fungi</taxon>
        <taxon>Dikarya</taxon>
        <taxon>Basidiomycota</taxon>
        <taxon>Agaricomycotina</taxon>
        <taxon>Agaricomycetes</taxon>
        <taxon>Agaricomycetidae</taxon>
        <taxon>Agaricales</taxon>
        <taxon>Marasmiineae</taxon>
        <taxon>Marasmiaceae</taxon>
        <taxon>Paramarasmius</taxon>
    </lineage>
</organism>
<dbReference type="Gene3D" id="2.40.40.10">
    <property type="entry name" value="RlpA-like domain"/>
    <property type="match status" value="1"/>
</dbReference>
<dbReference type="GO" id="GO:0005576">
    <property type="term" value="C:extracellular region"/>
    <property type="evidence" value="ECO:0007669"/>
    <property type="project" value="UniProtKB-SubCell"/>
</dbReference>
<evidence type="ECO:0000313" key="5">
    <source>
        <dbReference type="EMBL" id="KAK7037547.1"/>
    </source>
</evidence>
<evidence type="ECO:0000256" key="2">
    <source>
        <dbReference type="ARBA" id="ARBA00010421"/>
    </source>
</evidence>
<gene>
    <name evidence="5" type="ORF">VNI00_011039</name>
</gene>
<dbReference type="CDD" id="cd22778">
    <property type="entry name" value="DPBB_CEPL-like"/>
    <property type="match status" value="1"/>
</dbReference>
<protein>
    <submittedName>
        <fullName evidence="5">Uncharacterized protein</fullName>
    </submittedName>
</protein>